<feature type="region of interest" description="Disordered" evidence="1">
    <location>
        <begin position="1"/>
        <end position="23"/>
    </location>
</feature>
<keyword evidence="2" id="KW-1185">Reference proteome</keyword>
<organism evidence="2 3">
    <name type="scientific">Lingula anatina</name>
    <name type="common">Brachiopod</name>
    <name type="synonym">Lingula unguis</name>
    <dbReference type="NCBI Taxonomy" id="7574"/>
    <lineage>
        <taxon>Eukaryota</taxon>
        <taxon>Metazoa</taxon>
        <taxon>Spiralia</taxon>
        <taxon>Lophotrochozoa</taxon>
        <taxon>Brachiopoda</taxon>
        <taxon>Linguliformea</taxon>
        <taxon>Lingulata</taxon>
        <taxon>Lingulida</taxon>
        <taxon>Linguloidea</taxon>
        <taxon>Lingulidae</taxon>
        <taxon>Lingula</taxon>
    </lineage>
</organism>
<feature type="region of interest" description="Disordered" evidence="1">
    <location>
        <begin position="114"/>
        <end position="142"/>
    </location>
</feature>
<evidence type="ECO:0000313" key="2">
    <source>
        <dbReference type="Proteomes" id="UP000085678"/>
    </source>
</evidence>
<evidence type="ECO:0000313" key="3">
    <source>
        <dbReference type="RefSeq" id="XP_013412945.1"/>
    </source>
</evidence>
<feature type="compositionally biased region" description="Polar residues" evidence="1">
    <location>
        <begin position="122"/>
        <end position="142"/>
    </location>
</feature>
<sequence length="234" mass="26193">MDEKTDPTCRSGRKKKQAEDLKVTTKKKTGVEGAVGKEKYSMEKNSVTDRDVAMKDRDVAMTSRSEMRTKDGDCHSSSDRTRSILVPYMQKINNTEICRLHVTHLYVTSASLRRRKHHDDSNISQNAEPSSQDDLSGNQSEHLTGTATAQDHLALTQAVGSSGSVEDNTSISVSRKNEREKGGDFLKSAPSSSASRRTERKKEDEMPSKRYLLNEKLYDKKLDSATNMPKGFPY</sequence>
<dbReference type="RefSeq" id="XP_013412945.1">
    <property type="nucleotide sequence ID" value="XM_013557491.1"/>
</dbReference>
<dbReference type="InParanoid" id="A0A1S3JRD4"/>
<dbReference type="Proteomes" id="UP000085678">
    <property type="component" value="Unplaced"/>
</dbReference>
<feature type="compositionally biased region" description="Polar residues" evidence="1">
    <location>
        <begin position="158"/>
        <end position="174"/>
    </location>
</feature>
<evidence type="ECO:0000256" key="1">
    <source>
        <dbReference type="SAM" id="MobiDB-lite"/>
    </source>
</evidence>
<dbReference type="GeneID" id="106175464"/>
<feature type="region of interest" description="Disordered" evidence="1">
    <location>
        <begin position="158"/>
        <end position="212"/>
    </location>
</feature>
<proteinExistence type="predicted"/>
<accession>A0A1S3JRD4</accession>
<feature type="compositionally biased region" description="Basic and acidic residues" evidence="1">
    <location>
        <begin position="175"/>
        <end position="184"/>
    </location>
</feature>
<dbReference type="AlphaFoldDB" id="A0A1S3JRD4"/>
<gene>
    <name evidence="3" type="primary">LOC106175464</name>
</gene>
<name>A0A1S3JRD4_LINAN</name>
<protein>
    <submittedName>
        <fullName evidence="3">Uncharacterized protein LOC106175464 isoform X1</fullName>
    </submittedName>
</protein>
<feature type="compositionally biased region" description="Basic and acidic residues" evidence="1">
    <location>
        <begin position="196"/>
        <end position="212"/>
    </location>
</feature>
<reference evidence="3" key="1">
    <citation type="submission" date="2025-08" db="UniProtKB">
        <authorList>
            <consortium name="RefSeq"/>
        </authorList>
    </citation>
    <scope>IDENTIFICATION</scope>
    <source>
        <tissue evidence="3">Gonads</tissue>
    </source>
</reference>